<accession>A0A2I0LAR2</accession>
<evidence type="ECO:0000313" key="1">
    <source>
        <dbReference type="EMBL" id="PKI77762.1"/>
    </source>
</evidence>
<evidence type="ECO:0000313" key="2">
    <source>
        <dbReference type="Proteomes" id="UP000233551"/>
    </source>
</evidence>
<protein>
    <submittedName>
        <fullName evidence="1">Uncharacterized protein</fullName>
    </submittedName>
</protein>
<dbReference type="AlphaFoldDB" id="A0A2I0LAR2"/>
<keyword evidence="2" id="KW-1185">Reference proteome</keyword>
<reference evidence="1 2" key="1">
    <citation type="submission" date="2017-11" db="EMBL/GenBank/DDBJ databases">
        <title>De-novo sequencing of pomegranate (Punica granatum L.) genome.</title>
        <authorList>
            <person name="Akparov Z."/>
            <person name="Amiraslanov A."/>
            <person name="Hajiyeva S."/>
            <person name="Abbasov M."/>
            <person name="Kaur K."/>
            <person name="Hamwieh A."/>
            <person name="Solovyev V."/>
            <person name="Salamov A."/>
            <person name="Braich B."/>
            <person name="Kosarev P."/>
            <person name="Mahmoud A."/>
            <person name="Hajiyev E."/>
            <person name="Babayeva S."/>
            <person name="Izzatullayeva V."/>
            <person name="Mammadov A."/>
            <person name="Mammadov A."/>
            <person name="Sharifova S."/>
            <person name="Ojaghi J."/>
            <person name="Eynullazada K."/>
            <person name="Bayramov B."/>
            <person name="Abdulazimova A."/>
            <person name="Shahmuradov I."/>
        </authorList>
    </citation>
    <scope>NUCLEOTIDE SEQUENCE [LARGE SCALE GENOMIC DNA]</scope>
    <source>
        <strain evidence="2">cv. AG2017</strain>
        <tissue evidence="1">Leaf</tissue>
    </source>
</reference>
<sequence length="88" mass="9907">MKAQGPFQSSFRVKGLLGGGNTSKLERGPLRIELVGPRDVKPLRFLAYQPLNPMWDGDDLRLDPWGFIPRALEGPRPRIFKVTFGSLE</sequence>
<organism evidence="1 2">
    <name type="scientific">Punica granatum</name>
    <name type="common">Pomegranate</name>
    <dbReference type="NCBI Taxonomy" id="22663"/>
    <lineage>
        <taxon>Eukaryota</taxon>
        <taxon>Viridiplantae</taxon>
        <taxon>Streptophyta</taxon>
        <taxon>Embryophyta</taxon>
        <taxon>Tracheophyta</taxon>
        <taxon>Spermatophyta</taxon>
        <taxon>Magnoliopsida</taxon>
        <taxon>eudicotyledons</taxon>
        <taxon>Gunneridae</taxon>
        <taxon>Pentapetalae</taxon>
        <taxon>rosids</taxon>
        <taxon>malvids</taxon>
        <taxon>Myrtales</taxon>
        <taxon>Lythraceae</taxon>
        <taxon>Punica</taxon>
    </lineage>
</organism>
<name>A0A2I0LAR2_PUNGR</name>
<dbReference type="EMBL" id="PGOL01000076">
    <property type="protein sequence ID" value="PKI77762.1"/>
    <property type="molecule type" value="Genomic_DNA"/>
</dbReference>
<proteinExistence type="predicted"/>
<dbReference type="Proteomes" id="UP000233551">
    <property type="component" value="Unassembled WGS sequence"/>
</dbReference>
<comment type="caution">
    <text evidence="1">The sequence shown here is derived from an EMBL/GenBank/DDBJ whole genome shotgun (WGS) entry which is preliminary data.</text>
</comment>
<gene>
    <name evidence="1" type="ORF">CRG98_001886</name>
</gene>